<evidence type="ECO:0000313" key="4">
    <source>
        <dbReference type="Proteomes" id="UP000677457"/>
    </source>
</evidence>
<organism evidence="2 3">
    <name type="scientific">Salinispora arenicola</name>
    <dbReference type="NCBI Taxonomy" id="168697"/>
    <lineage>
        <taxon>Bacteria</taxon>
        <taxon>Bacillati</taxon>
        <taxon>Actinomycetota</taxon>
        <taxon>Actinomycetes</taxon>
        <taxon>Micromonosporales</taxon>
        <taxon>Micromonosporaceae</taxon>
        <taxon>Salinispora</taxon>
    </lineage>
</organism>
<dbReference type="Proteomes" id="UP000315983">
    <property type="component" value="Unassembled WGS sequence"/>
</dbReference>
<protein>
    <recommendedName>
        <fullName evidence="5">FG-GAP repeat protein</fullName>
    </recommendedName>
</protein>
<gene>
    <name evidence="2" type="ORF">FB564_5062</name>
    <name evidence="1" type="ORF">Sar04_00300</name>
</gene>
<dbReference type="EMBL" id="BOQM01000001">
    <property type="protein sequence ID" value="GIM81061.1"/>
    <property type="molecule type" value="Genomic_DNA"/>
</dbReference>
<keyword evidence="4" id="KW-1185">Reference proteome</keyword>
<dbReference type="AlphaFoldDB" id="A0A542XVD3"/>
<name>A0A542XVD3_SALAC</name>
<evidence type="ECO:0000313" key="3">
    <source>
        <dbReference type="Proteomes" id="UP000315983"/>
    </source>
</evidence>
<reference evidence="1 4" key="2">
    <citation type="submission" date="2021-03" db="EMBL/GenBank/DDBJ databases">
        <title>Whole genome shotgun sequence of Salinispora arenicola NBRC 105043.</title>
        <authorList>
            <person name="Komaki H."/>
            <person name="Tamura T."/>
        </authorList>
    </citation>
    <scope>NUCLEOTIDE SEQUENCE [LARGE SCALE GENOMIC DNA]</scope>
    <source>
        <strain evidence="1 4">NBRC 105043</strain>
    </source>
</reference>
<evidence type="ECO:0008006" key="5">
    <source>
        <dbReference type="Google" id="ProtNLM"/>
    </source>
</evidence>
<reference evidence="2 3" key="1">
    <citation type="submission" date="2019-06" db="EMBL/GenBank/DDBJ databases">
        <title>Sequencing the genomes of 1000 actinobacteria strains.</title>
        <authorList>
            <person name="Klenk H.-P."/>
        </authorList>
    </citation>
    <scope>NUCLEOTIDE SEQUENCE [LARGE SCALE GENOMIC DNA]</scope>
    <source>
        <strain evidence="2 3">DSM 44819</strain>
    </source>
</reference>
<comment type="caution">
    <text evidence="2">The sequence shown here is derived from an EMBL/GenBank/DDBJ whole genome shotgun (WGS) entry which is preliminary data.</text>
</comment>
<accession>A0A542XVD3</accession>
<sequence>MIGIPDVNGNGVPDLWARFGQDGMMRIYHPSTINTHRPVKIVLGDDWNGVKAFG</sequence>
<evidence type="ECO:0000313" key="1">
    <source>
        <dbReference type="EMBL" id="GIM81061.1"/>
    </source>
</evidence>
<dbReference type="EMBL" id="VFOL01000001">
    <property type="protein sequence ID" value="TQL39789.1"/>
    <property type="molecule type" value="Genomic_DNA"/>
</dbReference>
<evidence type="ECO:0000313" key="2">
    <source>
        <dbReference type="EMBL" id="TQL39789.1"/>
    </source>
</evidence>
<dbReference type="Proteomes" id="UP000677457">
    <property type="component" value="Unassembled WGS sequence"/>
</dbReference>
<proteinExistence type="predicted"/>